<evidence type="ECO:0000313" key="2">
    <source>
        <dbReference type="EMBL" id="PJE78980.1"/>
    </source>
</evidence>
<reference evidence="2" key="1">
    <citation type="journal article" date="2017" name="Appl. Environ. Microbiol.">
        <title>Molecular characterization of an Endozoicomonas-like organism causing infection in king scallop Pecten maximus L.</title>
        <authorList>
            <person name="Cano I."/>
            <person name="van Aerle R."/>
            <person name="Ross S."/>
            <person name="Verner-Jeffreys D.W."/>
            <person name="Paley R.K."/>
            <person name="Rimmer G."/>
            <person name="Ryder D."/>
            <person name="Hooper P."/>
            <person name="Stone D."/>
            <person name="Feist S.W."/>
        </authorList>
    </citation>
    <scope>NUCLEOTIDE SEQUENCE</scope>
</reference>
<proteinExistence type="predicted"/>
<feature type="transmembrane region" description="Helical" evidence="1">
    <location>
        <begin position="35"/>
        <end position="54"/>
    </location>
</feature>
<protein>
    <submittedName>
        <fullName evidence="2">Uncharacterized protein</fullName>
    </submittedName>
</protein>
<keyword evidence="1" id="KW-1133">Transmembrane helix</keyword>
<feature type="transmembrane region" description="Helical" evidence="1">
    <location>
        <begin position="61"/>
        <end position="83"/>
    </location>
</feature>
<dbReference type="EMBL" id="NSIT01000109">
    <property type="protein sequence ID" value="PJE78980.1"/>
    <property type="molecule type" value="Genomic_DNA"/>
</dbReference>
<feature type="transmembrane region" description="Helical" evidence="1">
    <location>
        <begin position="89"/>
        <end position="108"/>
    </location>
</feature>
<dbReference type="AlphaFoldDB" id="A0A2H9T6X3"/>
<keyword evidence="1" id="KW-0472">Membrane</keyword>
<evidence type="ECO:0000256" key="1">
    <source>
        <dbReference type="SAM" id="Phobius"/>
    </source>
</evidence>
<keyword evidence="1" id="KW-0812">Transmembrane</keyword>
<name>A0A2H9T6X3_9ZZZZ</name>
<gene>
    <name evidence="2" type="ORF">CI610_02058</name>
</gene>
<sequence>MRSVILDMRLVFLAIILAMLTQTLTTHLPFYAMADTFIAMSVVVFLSLVAKKYLPSSLPTFAYATVIGIIICLPDTPIRTFFLDAISKVSFLSCCVPLLAFAGLSVGGQMEELRKMSWKVIVIFLIVSTLCFFGAALVAQTGFSITGVI</sequence>
<accession>A0A2H9T6X3</accession>
<organism evidence="2">
    <name type="scientific">invertebrate metagenome</name>
    <dbReference type="NCBI Taxonomy" id="1711999"/>
    <lineage>
        <taxon>unclassified sequences</taxon>
        <taxon>metagenomes</taxon>
        <taxon>organismal metagenomes</taxon>
    </lineage>
</organism>
<feature type="transmembrane region" description="Helical" evidence="1">
    <location>
        <begin position="120"/>
        <end position="143"/>
    </location>
</feature>
<comment type="caution">
    <text evidence="2">The sequence shown here is derived from an EMBL/GenBank/DDBJ whole genome shotgun (WGS) entry which is preliminary data.</text>
</comment>